<protein>
    <recommendedName>
        <fullName evidence="3">Retrotransposon gag protein</fullName>
    </recommendedName>
</protein>
<reference evidence="2" key="2">
    <citation type="journal article" date="2024" name="Plant">
        <title>Genomic evolution and insights into agronomic trait innovations of Sesamum species.</title>
        <authorList>
            <person name="Miao H."/>
            <person name="Wang L."/>
            <person name="Qu L."/>
            <person name="Liu H."/>
            <person name="Sun Y."/>
            <person name="Le M."/>
            <person name="Wang Q."/>
            <person name="Wei S."/>
            <person name="Zheng Y."/>
            <person name="Lin W."/>
            <person name="Duan Y."/>
            <person name="Cao H."/>
            <person name="Xiong S."/>
            <person name="Wang X."/>
            <person name="Wei L."/>
            <person name="Li C."/>
            <person name="Ma Q."/>
            <person name="Ju M."/>
            <person name="Zhao R."/>
            <person name="Li G."/>
            <person name="Mu C."/>
            <person name="Tian Q."/>
            <person name="Mei H."/>
            <person name="Zhang T."/>
            <person name="Gao T."/>
            <person name="Zhang H."/>
        </authorList>
    </citation>
    <scope>NUCLEOTIDE SEQUENCE</scope>
    <source>
        <strain evidence="2">G02</strain>
    </source>
</reference>
<evidence type="ECO:0000313" key="2">
    <source>
        <dbReference type="EMBL" id="KAL0285516.1"/>
    </source>
</evidence>
<evidence type="ECO:0008006" key="3">
    <source>
        <dbReference type="Google" id="ProtNLM"/>
    </source>
</evidence>
<feature type="region of interest" description="Disordered" evidence="1">
    <location>
        <begin position="297"/>
        <end position="363"/>
    </location>
</feature>
<comment type="caution">
    <text evidence="2">The sequence shown here is derived from an EMBL/GenBank/DDBJ whole genome shotgun (WGS) entry which is preliminary data.</text>
</comment>
<accession>A0AAW2ITX1</accession>
<dbReference type="PANTHER" id="PTHR33067">
    <property type="entry name" value="RNA-DIRECTED DNA POLYMERASE-RELATED"/>
    <property type="match status" value="1"/>
</dbReference>
<reference evidence="2" key="1">
    <citation type="submission" date="2020-06" db="EMBL/GenBank/DDBJ databases">
        <authorList>
            <person name="Li T."/>
            <person name="Hu X."/>
            <person name="Zhang T."/>
            <person name="Song X."/>
            <person name="Zhang H."/>
            <person name="Dai N."/>
            <person name="Sheng W."/>
            <person name="Hou X."/>
            <person name="Wei L."/>
        </authorList>
    </citation>
    <scope>NUCLEOTIDE SEQUENCE</scope>
    <source>
        <strain evidence="2">G02</strain>
        <tissue evidence="2">Leaf</tissue>
    </source>
</reference>
<proteinExistence type="predicted"/>
<feature type="compositionally biased region" description="Basic and acidic residues" evidence="1">
    <location>
        <begin position="322"/>
        <end position="346"/>
    </location>
</feature>
<name>A0AAW2ITX1_SESRA</name>
<dbReference type="PANTHER" id="PTHR33067:SF15">
    <property type="entry name" value="RNA-DIRECTED DNA POLYMERASE"/>
    <property type="match status" value="1"/>
</dbReference>
<gene>
    <name evidence="2" type="ORF">Sradi_7172500</name>
</gene>
<sequence>MAQNPERTIKEMTSLDLNQQPLCIEYPTLYVDFELKTGLIRLLPTFRGLAGLTEANRSLVDAASGGALYDKTPTEASKLIKTMAFNTQQFGSRNDNPPQRVNEVSTSIDERLDELTSLVKKLIVGNTQQVKACGICTSSGHSTDACPTFHEEPTMHVNTVGGFSGPSQRGYDLFSKTYNPGWRDHPNLRYDNQSQNFQKLPPPPQSHSNSGTPLEDMMKILIANTQQFQQDTRATIQNLENQTRTSIQNLESQMSQLASSVSRLESQGKLPSQTVINPKQNVSAIILCSEKELQFENSTRRGHTRQNRTEKSVVPGQTKQGKTGEELENSPKEVENSNQVGEEHPKVFVPKPPFPERFAKSKKEEEEKEILETLRKVEVNIPLLEAIKQVPRYVKFLKEMCINKFKLRGNERVSMGENVSTILQSKLPPKCKDPGTFSISCQIGNVGIENAMCDLGASINVMPLAIYESLNIGPLKETGVVLQLADRSIVYPDGVLEDLPASTTSVEFRSLATHQPPLLCRRRHRSTTTLDFRRHCLAHHRPATLPNTTAPPTIAASIPPRCSPALTAC</sequence>
<feature type="region of interest" description="Disordered" evidence="1">
    <location>
        <begin position="184"/>
        <end position="212"/>
    </location>
</feature>
<dbReference type="AlphaFoldDB" id="A0AAW2ITX1"/>
<organism evidence="2">
    <name type="scientific">Sesamum radiatum</name>
    <name type="common">Black benniseed</name>
    <dbReference type="NCBI Taxonomy" id="300843"/>
    <lineage>
        <taxon>Eukaryota</taxon>
        <taxon>Viridiplantae</taxon>
        <taxon>Streptophyta</taxon>
        <taxon>Embryophyta</taxon>
        <taxon>Tracheophyta</taxon>
        <taxon>Spermatophyta</taxon>
        <taxon>Magnoliopsida</taxon>
        <taxon>eudicotyledons</taxon>
        <taxon>Gunneridae</taxon>
        <taxon>Pentapetalae</taxon>
        <taxon>asterids</taxon>
        <taxon>lamiids</taxon>
        <taxon>Lamiales</taxon>
        <taxon>Pedaliaceae</taxon>
        <taxon>Sesamum</taxon>
    </lineage>
</organism>
<evidence type="ECO:0000256" key="1">
    <source>
        <dbReference type="SAM" id="MobiDB-lite"/>
    </source>
</evidence>
<dbReference type="Gene3D" id="2.40.70.10">
    <property type="entry name" value="Acid Proteases"/>
    <property type="match status" value="1"/>
</dbReference>
<dbReference type="InterPro" id="IPR021109">
    <property type="entry name" value="Peptidase_aspartic_dom_sf"/>
</dbReference>
<dbReference type="EMBL" id="JACGWJ010001035">
    <property type="protein sequence ID" value="KAL0285516.1"/>
    <property type="molecule type" value="Genomic_DNA"/>
</dbReference>
<dbReference type="CDD" id="cd00303">
    <property type="entry name" value="retropepsin_like"/>
    <property type="match status" value="1"/>
</dbReference>